<organism evidence="1 2">
    <name type="scientific">Nonomuraea dietziae</name>
    <dbReference type="NCBI Taxonomy" id="65515"/>
    <lineage>
        <taxon>Bacteria</taxon>
        <taxon>Bacillati</taxon>
        <taxon>Actinomycetota</taxon>
        <taxon>Actinomycetes</taxon>
        <taxon>Streptosporangiales</taxon>
        <taxon>Streptosporangiaceae</taxon>
        <taxon>Nonomuraea</taxon>
    </lineage>
</organism>
<sequence>MTTPPATASDLPQHPFGQEPLVTYQGERYRLFQGRVLLNWGDPPRRFYRHHEGCVLCCTVRVRSHPGAPLRHPRNCTNCLAYTGPRPDPCWSCGKTAHHRDDQGRPTHKVCLEVAITVALQADQEREEAA</sequence>
<proteinExistence type="predicted"/>
<dbReference type="Proteomes" id="UP000579945">
    <property type="component" value="Unassembled WGS sequence"/>
</dbReference>
<dbReference type="RefSeq" id="WP_183654225.1">
    <property type="nucleotide sequence ID" value="NZ_BAAAXX010000019.1"/>
</dbReference>
<dbReference type="AlphaFoldDB" id="A0A7W5V6J7"/>
<accession>A0A7W5V6J7</accession>
<keyword evidence="2" id="KW-1185">Reference proteome</keyword>
<name>A0A7W5V6J7_9ACTN</name>
<protein>
    <submittedName>
        <fullName evidence="1">Uncharacterized protein</fullName>
    </submittedName>
</protein>
<evidence type="ECO:0000313" key="2">
    <source>
        <dbReference type="Proteomes" id="UP000579945"/>
    </source>
</evidence>
<dbReference type="EMBL" id="JACIBV010000001">
    <property type="protein sequence ID" value="MBB3730064.1"/>
    <property type="molecule type" value="Genomic_DNA"/>
</dbReference>
<comment type="caution">
    <text evidence="1">The sequence shown here is derived from an EMBL/GenBank/DDBJ whole genome shotgun (WGS) entry which is preliminary data.</text>
</comment>
<gene>
    <name evidence="1" type="ORF">FHR33_005924</name>
</gene>
<evidence type="ECO:0000313" key="1">
    <source>
        <dbReference type="EMBL" id="MBB3730064.1"/>
    </source>
</evidence>
<dbReference type="GeneID" id="95392229"/>
<reference evidence="1 2" key="1">
    <citation type="submission" date="2020-08" db="EMBL/GenBank/DDBJ databases">
        <title>Sequencing the genomes of 1000 actinobacteria strains.</title>
        <authorList>
            <person name="Klenk H.-P."/>
        </authorList>
    </citation>
    <scope>NUCLEOTIDE SEQUENCE [LARGE SCALE GENOMIC DNA]</scope>
    <source>
        <strain evidence="1 2">DSM 44320</strain>
    </source>
</reference>